<feature type="compositionally biased region" description="Low complexity" evidence="1">
    <location>
        <begin position="188"/>
        <end position="202"/>
    </location>
</feature>
<reference evidence="6 7" key="1">
    <citation type="submission" date="2019-03" db="EMBL/GenBank/DDBJ databases">
        <title>Sequencing 25 genomes of Wallemia mellicola.</title>
        <authorList>
            <person name="Gostincar C."/>
        </authorList>
    </citation>
    <scope>NUCLEOTIDE SEQUENCE [LARGE SCALE GENOMIC DNA]</scope>
    <source>
        <strain evidence="2 8">EXF-1262</strain>
        <strain evidence="5 6">EXF-1277</strain>
        <strain evidence="4 9">EXF-757</strain>
        <strain evidence="3 7">EXF-8738</strain>
    </source>
</reference>
<accession>A0A4T0LQE4</accession>
<dbReference type="Proteomes" id="UP000310708">
    <property type="component" value="Unassembled WGS sequence"/>
</dbReference>
<evidence type="ECO:0000313" key="4">
    <source>
        <dbReference type="EMBL" id="TIC65824.1"/>
    </source>
</evidence>
<dbReference type="EMBL" id="SPRO01000067">
    <property type="protein sequence ID" value="TIC24698.1"/>
    <property type="molecule type" value="Genomic_DNA"/>
</dbReference>
<feature type="compositionally biased region" description="Low complexity" evidence="1">
    <location>
        <begin position="212"/>
        <end position="225"/>
    </location>
</feature>
<name>A0A4T0LQE4_9BASI</name>
<dbReference type="Proteomes" id="UP000305647">
    <property type="component" value="Unassembled WGS sequence"/>
</dbReference>
<sequence length="523" mass="59391">MSCSYDIRPKPEISLIALHLSKAGIKGNSLPAVFEDSDDDQYSQQSNSPVKRTQTILSTSMTSISDKSDKTDEYEEIEENQSDEIADEPHLSFIISKPVPSTSRSTISYSAPQKTSKKAPAELTLSSSLPCVTQTTEQPQRKNSKPPSVWCRKLNNDEMDQQFTKSEPNMFYNLLRTFSVPSIPALSTSATTATTTPTPVTTQQKRKSSFGSLPNRPSSISSSNSAFSPIKLLSEKFSKPNLSSSCSLSPSTKADQSVLVDTTNATAKMIKYDAQVERRKMSEDKTVWRRLGEYFVEVEYNSAERLNYEILQEERYPDSLSERLRKVKARWSLSISGARSEARQQALELLKEARKLYKQTNPVEFTNNLSMQNQKNGNTAQNNGKTPRCDHCFKMHWGGPYECELNQQIRANRAYEREKRRRKAWVELHLTALRLNVGPWDKIDCPHPLSHIKNFEYGADLCNSSVMSTKTWLEIQGDTDRERKESLSESREFDFCLDYLAQFHSSVEKKYVSVSNKRPRASI</sequence>
<dbReference type="AlphaFoldDB" id="A0A4T0LQE4"/>
<feature type="region of interest" description="Disordered" evidence="1">
    <location>
        <begin position="188"/>
        <end position="225"/>
    </location>
</feature>
<gene>
    <name evidence="4" type="ORF">E3Q01_01980</name>
    <name evidence="5" type="ORF">E3Q03_02075</name>
    <name evidence="3" type="ORF">E3Q10_03971</name>
    <name evidence="2" type="ORF">E3Q17_01934</name>
</gene>
<dbReference type="EMBL" id="SPRX01000020">
    <property type="protein sequence ID" value="TIC65824.1"/>
    <property type="molecule type" value="Genomic_DNA"/>
</dbReference>
<dbReference type="OMA" id="KFEYGAD"/>
<evidence type="ECO:0000313" key="6">
    <source>
        <dbReference type="Proteomes" id="UP000305362"/>
    </source>
</evidence>
<feature type="compositionally biased region" description="Polar residues" evidence="1">
    <location>
        <begin position="99"/>
        <end position="114"/>
    </location>
</feature>
<evidence type="ECO:0000313" key="2">
    <source>
        <dbReference type="EMBL" id="TIC01248.1"/>
    </source>
</evidence>
<proteinExistence type="predicted"/>
<evidence type="ECO:0000313" key="5">
    <source>
        <dbReference type="EMBL" id="TIC67016.1"/>
    </source>
</evidence>
<evidence type="ECO:0000313" key="9">
    <source>
        <dbReference type="Proteomes" id="UP000310708"/>
    </source>
</evidence>
<evidence type="ECO:0000313" key="8">
    <source>
        <dbReference type="Proteomes" id="UP000307169"/>
    </source>
</evidence>
<comment type="caution">
    <text evidence="4">The sequence shown here is derived from an EMBL/GenBank/DDBJ whole genome shotgun (WGS) entry which is preliminary data.</text>
</comment>
<feature type="compositionally biased region" description="Polar residues" evidence="1">
    <location>
        <begin position="124"/>
        <end position="138"/>
    </location>
</feature>
<feature type="compositionally biased region" description="Polar residues" evidence="1">
    <location>
        <begin position="49"/>
        <end position="65"/>
    </location>
</feature>
<dbReference type="EMBL" id="SPRV01000018">
    <property type="protein sequence ID" value="TIC67016.1"/>
    <property type="molecule type" value="Genomic_DNA"/>
</dbReference>
<protein>
    <submittedName>
        <fullName evidence="4">Uncharacterized protein</fullName>
    </submittedName>
</protein>
<feature type="region of interest" description="Disordered" evidence="1">
    <location>
        <begin position="29"/>
        <end position="152"/>
    </location>
</feature>
<evidence type="ECO:0000313" key="7">
    <source>
        <dbReference type="Proteomes" id="UP000305647"/>
    </source>
</evidence>
<feature type="compositionally biased region" description="Acidic residues" evidence="1">
    <location>
        <begin position="72"/>
        <end position="86"/>
    </location>
</feature>
<organism evidence="4 9">
    <name type="scientific">Wallemia mellicola</name>
    <dbReference type="NCBI Taxonomy" id="1708541"/>
    <lineage>
        <taxon>Eukaryota</taxon>
        <taxon>Fungi</taxon>
        <taxon>Dikarya</taxon>
        <taxon>Basidiomycota</taxon>
        <taxon>Wallemiomycotina</taxon>
        <taxon>Wallemiomycetes</taxon>
        <taxon>Wallemiales</taxon>
        <taxon>Wallemiaceae</taxon>
        <taxon>Wallemia</taxon>
    </lineage>
</organism>
<dbReference type="Proteomes" id="UP000307169">
    <property type="component" value="Unassembled WGS sequence"/>
</dbReference>
<dbReference type="Proteomes" id="UP000305362">
    <property type="component" value="Unassembled WGS sequence"/>
</dbReference>
<dbReference type="OrthoDB" id="10505072at2759"/>
<evidence type="ECO:0000256" key="1">
    <source>
        <dbReference type="SAM" id="MobiDB-lite"/>
    </source>
</evidence>
<dbReference type="EMBL" id="SPRH01000018">
    <property type="protein sequence ID" value="TIC01248.1"/>
    <property type="molecule type" value="Genomic_DNA"/>
</dbReference>
<evidence type="ECO:0000313" key="3">
    <source>
        <dbReference type="EMBL" id="TIC24698.1"/>
    </source>
</evidence>